<evidence type="ECO:0000256" key="4">
    <source>
        <dbReference type="SAM" id="MobiDB-lite"/>
    </source>
</evidence>
<evidence type="ECO:0000256" key="3">
    <source>
        <dbReference type="ARBA" id="ARBA00022679"/>
    </source>
</evidence>
<organism evidence="6 7">
    <name type="scientific">Corynebacterium tapiri</name>
    <dbReference type="NCBI Taxonomy" id="1448266"/>
    <lineage>
        <taxon>Bacteria</taxon>
        <taxon>Bacillati</taxon>
        <taxon>Actinomycetota</taxon>
        <taxon>Actinomycetes</taxon>
        <taxon>Mycobacteriales</taxon>
        <taxon>Corynebacteriaceae</taxon>
        <taxon>Corynebacterium</taxon>
    </lineage>
</organism>
<dbReference type="Gene3D" id="3.40.50.150">
    <property type="entry name" value="Vaccinia Virus protein VP39"/>
    <property type="match status" value="1"/>
</dbReference>
<accession>A0A5C4U5Q6</accession>
<dbReference type="CDD" id="cd02440">
    <property type="entry name" value="AdoMet_MTases"/>
    <property type="match status" value="1"/>
</dbReference>
<name>A0A5C4U5Q6_9CORY</name>
<dbReference type="InterPro" id="IPR013216">
    <property type="entry name" value="Methyltransf_11"/>
</dbReference>
<dbReference type="GO" id="GO:0032259">
    <property type="term" value="P:methylation"/>
    <property type="evidence" value="ECO:0007669"/>
    <property type="project" value="UniProtKB-KW"/>
</dbReference>
<dbReference type="InterPro" id="IPR051052">
    <property type="entry name" value="Diverse_substrate_MTase"/>
</dbReference>
<dbReference type="OrthoDB" id="9797252at2"/>
<evidence type="ECO:0000256" key="1">
    <source>
        <dbReference type="ARBA" id="ARBA00008361"/>
    </source>
</evidence>
<comment type="caution">
    <text evidence="6">The sequence shown here is derived from an EMBL/GenBank/DDBJ whole genome shotgun (WGS) entry which is preliminary data.</text>
</comment>
<dbReference type="Pfam" id="PF08241">
    <property type="entry name" value="Methyltransf_11"/>
    <property type="match status" value="1"/>
</dbReference>
<dbReference type="Proteomes" id="UP000312032">
    <property type="component" value="Unassembled WGS sequence"/>
</dbReference>
<protein>
    <submittedName>
        <fullName evidence="6">Class I SAM-dependent methyltransferase</fullName>
    </submittedName>
</protein>
<evidence type="ECO:0000256" key="2">
    <source>
        <dbReference type="ARBA" id="ARBA00022603"/>
    </source>
</evidence>
<evidence type="ECO:0000313" key="6">
    <source>
        <dbReference type="EMBL" id="TNL97649.1"/>
    </source>
</evidence>
<keyword evidence="7" id="KW-1185">Reference proteome</keyword>
<dbReference type="SUPFAM" id="SSF53335">
    <property type="entry name" value="S-adenosyl-L-methionine-dependent methyltransferases"/>
    <property type="match status" value="1"/>
</dbReference>
<evidence type="ECO:0000313" key="7">
    <source>
        <dbReference type="Proteomes" id="UP000312032"/>
    </source>
</evidence>
<keyword evidence="2 6" id="KW-0489">Methyltransferase</keyword>
<keyword evidence="3 6" id="KW-0808">Transferase</keyword>
<comment type="similarity">
    <text evidence="1">Belongs to the methyltransferase superfamily.</text>
</comment>
<dbReference type="AlphaFoldDB" id="A0A5C4U5Q6"/>
<reference evidence="6 7" key="1">
    <citation type="submission" date="2019-06" db="EMBL/GenBank/DDBJ databases">
        <authorList>
            <person name="Li J."/>
        </authorList>
    </citation>
    <scope>NUCLEOTIDE SEQUENCE [LARGE SCALE GENOMIC DNA]</scope>
    <source>
        <strain evidence="6 7">LMG 28165</strain>
    </source>
</reference>
<dbReference type="PANTHER" id="PTHR44942">
    <property type="entry name" value="METHYLTRANSF_11 DOMAIN-CONTAINING PROTEIN"/>
    <property type="match status" value="1"/>
</dbReference>
<evidence type="ECO:0000259" key="5">
    <source>
        <dbReference type="Pfam" id="PF08241"/>
    </source>
</evidence>
<dbReference type="GO" id="GO:0008757">
    <property type="term" value="F:S-adenosylmethionine-dependent methyltransferase activity"/>
    <property type="evidence" value="ECO:0007669"/>
    <property type="project" value="InterPro"/>
</dbReference>
<dbReference type="PANTHER" id="PTHR44942:SF4">
    <property type="entry name" value="METHYLTRANSFERASE TYPE 11 DOMAIN-CONTAINING PROTEIN"/>
    <property type="match status" value="1"/>
</dbReference>
<dbReference type="InterPro" id="IPR029063">
    <property type="entry name" value="SAM-dependent_MTases_sf"/>
</dbReference>
<sequence length="258" mass="29034">MQRPSLHRPPSAKSTPTFRSTQHRQHSAGAFVRDADVYDAVRPSYPPEVTSLLNGCDQIVDIGAGTGKFVEKLNASFLGALDPSPAMVSIAASKSIAHVWQAVAESTGLADNSVDGAVIAQTWHWLDASAVCQELDRILSPGGKVVLAWNTLDVSHPWILRLARIIHSGDIHREGFVPEVHYPWTISREVRTRWVTHLRTDQLHLLAHTRSYWLKSSEKVRQRVTDNLNWYLHERLEFQPGQLLPIPYRTDAFVLERS</sequence>
<gene>
    <name evidence="6" type="ORF">FHE74_06070</name>
</gene>
<dbReference type="EMBL" id="VDHJ01000007">
    <property type="protein sequence ID" value="TNL97649.1"/>
    <property type="molecule type" value="Genomic_DNA"/>
</dbReference>
<feature type="domain" description="Methyltransferase type 11" evidence="5">
    <location>
        <begin position="60"/>
        <end position="147"/>
    </location>
</feature>
<proteinExistence type="inferred from homology"/>
<feature type="region of interest" description="Disordered" evidence="4">
    <location>
        <begin position="1"/>
        <end position="26"/>
    </location>
</feature>